<dbReference type="SUPFAM" id="SSF51556">
    <property type="entry name" value="Metallo-dependent hydrolases"/>
    <property type="match status" value="1"/>
</dbReference>
<accession>A0A5D4H7A7</accession>
<dbReference type="GO" id="GO:0070573">
    <property type="term" value="F:metallodipeptidase activity"/>
    <property type="evidence" value="ECO:0007669"/>
    <property type="project" value="InterPro"/>
</dbReference>
<keyword evidence="2" id="KW-1185">Reference proteome</keyword>
<dbReference type="PANTHER" id="PTHR10443:SF12">
    <property type="entry name" value="DIPEPTIDASE"/>
    <property type="match status" value="1"/>
</dbReference>
<dbReference type="OrthoDB" id="9804920at2"/>
<reference evidence="1 2" key="2">
    <citation type="submission" date="2019-09" db="EMBL/GenBank/DDBJ databases">
        <title>Mesorhizobium sp. MaA-C15 isolated from Microcystis aeruginosa.</title>
        <authorList>
            <person name="Jeong S.E."/>
            <person name="Jin H.M."/>
            <person name="Jeon C.O."/>
        </authorList>
    </citation>
    <scope>NUCLEOTIDE SEQUENCE [LARGE SCALE GENOMIC DNA]</scope>
    <source>
        <strain evidence="1 2">MaA-C15</strain>
    </source>
</reference>
<dbReference type="Pfam" id="PF01244">
    <property type="entry name" value="Peptidase_M19"/>
    <property type="match status" value="1"/>
</dbReference>
<dbReference type="EMBL" id="VSZS01000046">
    <property type="protein sequence ID" value="TYR36414.1"/>
    <property type="molecule type" value="Genomic_DNA"/>
</dbReference>
<dbReference type="PANTHER" id="PTHR10443">
    <property type="entry name" value="MICROSOMAL DIPEPTIDASE"/>
    <property type="match status" value="1"/>
</dbReference>
<name>A0A5D4H7A7_9HYPH</name>
<gene>
    <name evidence="1" type="ORF">FY036_00905</name>
</gene>
<evidence type="ECO:0000313" key="1">
    <source>
        <dbReference type="EMBL" id="TYR36414.1"/>
    </source>
</evidence>
<dbReference type="PROSITE" id="PS51365">
    <property type="entry name" value="RENAL_DIPEPTIDASE_2"/>
    <property type="match status" value="1"/>
</dbReference>
<dbReference type="Proteomes" id="UP000323258">
    <property type="component" value="Unassembled WGS sequence"/>
</dbReference>
<dbReference type="AlphaFoldDB" id="A0A5D4H7A7"/>
<organism evidence="1 2">
    <name type="scientific">Neoaquamicrobium microcysteis</name>
    <dbReference type="NCBI Taxonomy" id="2682781"/>
    <lineage>
        <taxon>Bacteria</taxon>
        <taxon>Pseudomonadati</taxon>
        <taxon>Pseudomonadota</taxon>
        <taxon>Alphaproteobacteria</taxon>
        <taxon>Hyphomicrobiales</taxon>
        <taxon>Phyllobacteriaceae</taxon>
        <taxon>Neoaquamicrobium</taxon>
    </lineage>
</organism>
<evidence type="ECO:0000313" key="2">
    <source>
        <dbReference type="Proteomes" id="UP000323258"/>
    </source>
</evidence>
<dbReference type="InterPro" id="IPR032466">
    <property type="entry name" value="Metal_Hydrolase"/>
</dbReference>
<dbReference type="Gene3D" id="3.20.20.140">
    <property type="entry name" value="Metal-dependent hydrolases"/>
    <property type="match status" value="1"/>
</dbReference>
<dbReference type="InterPro" id="IPR008257">
    <property type="entry name" value="Pept_M19"/>
</dbReference>
<protein>
    <submittedName>
        <fullName evidence="1">Membrane dipeptidase</fullName>
    </submittedName>
</protein>
<reference evidence="1 2" key="1">
    <citation type="submission" date="2019-08" db="EMBL/GenBank/DDBJ databases">
        <authorList>
            <person name="Seo Y.L."/>
        </authorList>
    </citation>
    <scope>NUCLEOTIDE SEQUENCE [LARGE SCALE GENOMIC DNA]</scope>
    <source>
        <strain evidence="1 2">MaA-C15</strain>
    </source>
</reference>
<comment type="caution">
    <text evidence="1">The sequence shown here is derived from an EMBL/GenBank/DDBJ whole genome shotgun (WGS) entry which is preliminary data.</text>
</comment>
<proteinExistence type="predicted"/>
<dbReference type="GO" id="GO:0006508">
    <property type="term" value="P:proteolysis"/>
    <property type="evidence" value="ECO:0007669"/>
    <property type="project" value="InterPro"/>
</dbReference>
<sequence length="333" mass="36764">MTAPNAINAPPRPLIWDAHACMPILPNQDLSELERYRAIGASFVSINVGMDFNPLSQIIRVIAGFRDWLGHNADRFTLVDTVEDIMAAHSSGRLAVSFDLEGSMMLEDDLAMIGLFRDLGVRQIHLAYNRNNSIAGGCHDVDRGLTPLGREVVREINAAGMMMDCSHSSRRTSLEIMEISSKPVIFSHANVRALKDHPRNVDDEQIDACAATDGVIGLSGIGIFLGDNDISVETLMRHVDYLAERVGPRHIGFGLDFTFEALTGDLPPGENTDHWWPASLGYDLGQMRYMEPERFLDIAEALDKAGYRRDDIDAMLGANFLRVANASWSRPAA</sequence>